<sequence length="194" mass="21854">MGKTIPTRQEAYELLKKYNKNDSLIIHALTVEAVMLHFAELLGESDRKKWGIIGLIHDIDYEMYPEEHCKKAREILEENNYPEEYIHAVQSHGWGICVDVEPVETMEKVLYTIDELTGLITATVLLRPSKSILDLEIKSVKKKWKQKGFAAGVNREVIEKGAGILGMDMDTIIGETIKGMQKVAEDIGLKGAEA</sequence>
<reference evidence="2 3" key="1">
    <citation type="submission" date="2017-06" db="EMBL/GenBank/DDBJ databases">
        <authorList>
            <person name="Kim H.J."/>
            <person name="Triplett B.A."/>
        </authorList>
    </citation>
    <scope>NUCLEOTIDE SEQUENCE [LARGE SCALE GENOMIC DNA]</scope>
    <source>
        <strain evidence="2 3">SCA</strain>
    </source>
</reference>
<protein>
    <submittedName>
        <fullName evidence="2">HDIG domain-containing protein</fullName>
    </submittedName>
</protein>
<keyword evidence="3" id="KW-1185">Reference proteome</keyword>
<dbReference type="RefSeq" id="WP_089282534.1">
    <property type="nucleotide sequence ID" value="NZ_FZOJ01000007.1"/>
</dbReference>
<organism evidence="2 3">
    <name type="scientific">Anaerovirgula multivorans</name>
    <dbReference type="NCBI Taxonomy" id="312168"/>
    <lineage>
        <taxon>Bacteria</taxon>
        <taxon>Bacillati</taxon>
        <taxon>Bacillota</taxon>
        <taxon>Clostridia</taxon>
        <taxon>Peptostreptococcales</taxon>
        <taxon>Natronincolaceae</taxon>
        <taxon>Anaerovirgula</taxon>
    </lineage>
</organism>
<dbReference type="SUPFAM" id="SSF109604">
    <property type="entry name" value="HD-domain/PDEase-like"/>
    <property type="match status" value="1"/>
</dbReference>
<dbReference type="Gene3D" id="1.10.3210.10">
    <property type="entry name" value="Hypothetical protein af1432"/>
    <property type="match status" value="1"/>
</dbReference>
<accession>A0A239D655</accession>
<dbReference type="AlphaFoldDB" id="A0A239D655"/>
<dbReference type="InterPro" id="IPR006675">
    <property type="entry name" value="HDIG_dom"/>
</dbReference>
<dbReference type="PANTHER" id="PTHR38659">
    <property type="entry name" value="METAL-DEPENDENT PHOSPHOHYDROLASE"/>
    <property type="match status" value="1"/>
</dbReference>
<evidence type="ECO:0000313" key="3">
    <source>
        <dbReference type="Proteomes" id="UP000198304"/>
    </source>
</evidence>
<name>A0A239D655_9FIRM</name>
<evidence type="ECO:0000259" key="1">
    <source>
        <dbReference type="Pfam" id="PF01966"/>
    </source>
</evidence>
<dbReference type="NCBIfam" id="TIGR00277">
    <property type="entry name" value="HDIG"/>
    <property type="match status" value="1"/>
</dbReference>
<dbReference type="PANTHER" id="PTHR38659:SF2">
    <property type="entry name" value="HDIG DOMAIN PROTEIN"/>
    <property type="match status" value="1"/>
</dbReference>
<gene>
    <name evidence="2" type="ORF">SAMN05446037_100716</name>
</gene>
<proteinExistence type="predicted"/>
<dbReference type="OrthoDB" id="9801160at2"/>
<dbReference type="EMBL" id="FZOJ01000007">
    <property type="protein sequence ID" value="SNS27749.1"/>
    <property type="molecule type" value="Genomic_DNA"/>
</dbReference>
<dbReference type="Pfam" id="PF01966">
    <property type="entry name" value="HD"/>
    <property type="match status" value="1"/>
</dbReference>
<dbReference type="InterPro" id="IPR006674">
    <property type="entry name" value="HD_domain"/>
</dbReference>
<feature type="domain" description="HD" evidence="1">
    <location>
        <begin position="25"/>
        <end position="92"/>
    </location>
</feature>
<evidence type="ECO:0000313" key="2">
    <source>
        <dbReference type="EMBL" id="SNS27749.1"/>
    </source>
</evidence>
<dbReference type="Proteomes" id="UP000198304">
    <property type="component" value="Unassembled WGS sequence"/>
</dbReference>